<accession>A0A1F4VF95</accession>
<evidence type="ECO:0000313" key="3">
    <source>
        <dbReference type="Proteomes" id="UP000179005"/>
    </source>
</evidence>
<feature type="transmembrane region" description="Helical" evidence="1">
    <location>
        <begin position="36"/>
        <end position="58"/>
    </location>
</feature>
<gene>
    <name evidence="2" type="ORF">A2797_01060</name>
</gene>
<feature type="transmembrane region" description="Helical" evidence="1">
    <location>
        <begin position="6"/>
        <end position="24"/>
    </location>
</feature>
<dbReference type="Proteomes" id="UP000179005">
    <property type="component" value="Unassembled WGS sequence"/>
</dbReference>
<keyword evidence="1" id="KW-1133">Transmembrane helix</keyword>
<dbReference type="EMBL" id="MEVC01000008">
    <property type="protein sequence ID" value="OGC55638.1"/>
    <property type="molecule type" value="Genomic_DNA"/>
</dbReference>
<organism evidence="2 3">
    <name type="scientific">candidate division WWE3 bacterium RIFCSPHIGHO2_01_FULL_48_15</name>
    <dbReference type="NCBI Taxonomy" id="1802619"/>
    <lineage>
        <taxon>Bacteria</taxon>
        <taxon>Katanobacteria</taxon>
    </lineage>
</organism>
<name>A0A1F4VF95_UNCKA</name>
<feature type="transmembrane region" description="Helical" evidence="1">
    <location>
        <begin position="87"/>
        <end position="106"/>
    </location>
</feature>
<feature type="transmembrane region" description="Helical" evidence="1">
    <location>
        <begin position="112"/>
        <end position="131"/>
    </location>
</feature>
<comment type="caution">
    <text evidence="2">The sequence shown here is derived from an EMBL/GenBank/DDBJ whole genome shotgun (WGS) entry which is preliminary data.</text>
</comment>
<keyword evidence="1" id="KW-0472">Membrane</keyword>
<dbReference type="AlphaFoldDB" id="A0A1F4VF95"/>
<evidence type="ECO:0000256" key="1">
    <source>
        <dbReference type="SAM" id="Phobius"/>
    </source>
</evidence>
<keyword evidence="1" id="KW-0812">Transmembrane</keyword>
<sequence length="137" mass="15414">MLFLHVLVAVLGITSSSIRSALFLTKGFLNPLLQKMVWLSLPVLFATGFGLLLANPVLLHDPAFLIKMFFVSVVIVSEFYLVRKKTVWAGFASLFSWYYTFLWSGLLGLNVSYLGVLGFYSAIILLSFFLAHRYGYS</sequence>
<reference evidence="2 3" key="1">
    <citation type="journal article" date="2016" name="Nat. Commun.">
        <title>Thousands of microbial genomes shed light on interconnected biogeochemical processes in an aquifer system.</title>
        <authorList>
            <person name="Anantharaman K."/>
            <person name="Brown C.T."/>
            <person name="Hug L.A."/>
            <person name="Sharon I."/>
            <person name="Castelle C.J."/>
            <person name="Probst A.J."/>
            <person name="Thomas B.C."/>
            <person name="Singh A."/>
            <person name="Wilkins M.J."/>
            <person name="Karaoz U."/>
            <person name="Brodie E.L."/>
            <person name="Williams K.H."/>
            <person name="Hubbard S.S."/>
            <person name="Banfield J.F."/>
        </authorList>
    </citation>
    <scope>NUCLEOTIDE SEQUENCE [LARGE SCALE GENOMIC DNA]</scope>
</reference>
<proteinExistence type="predicted"/>
<protein>
    <submittedName>
        <fullName evidence="2">Uncharacterized protein</fullName>
    </submittedName>
</protein>
<feature type="transmembrane region" description="Helical" evidence="1">
    <location>
        <begin position="64"/>
        <end position="82"/>
    </location>
</feature>
<dbReference type="STRING" id="1802619.A2797_01060"/>
<evidence type="ECO:0000313" key="2">
    <source>
        <dbReference type="EMBL" id="OGC55638.1"/>
    </source>
</evidence>